<comment type="caution">
    <text evidence="2">The sequence shown here is derived from an EMBL/GenBank/DDBJ whole genome shotgun (WGS) entry which is preliminary data.</text>
</comment>
<evidence type="ECO:0000313" key="3">
    <source>
        <dbReference type="Proteomes" id="UP001480955"/>
    </source>
</evidence>
<protein>
    <recommendedName>
        <fullName evidence="4">Secreted protein</fullName>
    </recommendedName>
</protein>
<gene>
    <name evidence="2" type="ORF">ABS772_24305</name>
</gene>
<name>A0ABV1QUM2_9HYPH</name>
<sequence length="175" mass="19128">MLRISALAWVLAAMLISPTLVWAEDRARVAQTPDQATSAETVNGIRTERHGTSVLKIDTTGKGAVLCMLGLLEGIEKIGSECRAGEDPEFQHEVRRSIERIDQFVVENSVPRLTSEQVTAQRAARDRMVVPHVSLCGKDSVLIYQALRASGADKLRASVTDLLSIPREPVINPCL</sequence>
<evidence type="ECO:0008006" key="4">
    <source>
        <dbReference type="Google" id="ProtNLM"/>
    </source>
</evidence>
<feature type="chain" id="PRO_5045650078" description="Secreted protein" evidence="1">
    <location>
        <begin position="24"/>
        <end position="175"/>
    </location>
</feature>
<feature type="signal peptide" evidence="1">
    <location>
        <begin position="1"/>
        <end position="23"/>
    </location>
</feature>
<organism evidence="2 3">
    <name type="scientific">Methylorubrum podarium</name>
    <dbReference type="NCBI Taxonomy" id="200476"/>
    <lineage>
        <taxon>Bacteria</taxon>
        <taxon>Pseudomonadati</taxon>
        <taxon>Pseudomonadota</taxon>
        <taxon>Alphaproteobacteria</taxon>
        <taxon>Hyphomicrobiales</taxon>
        <taxon>Methylobacteriaceae</taxon>
        <taxon>Methylorubrum</taxon>
    </lineage>
</organism>
<proteinExistence type="predicted"/>
<keyword evidence="1" id="KW-0732">Signal</keyword>
<evidence type="ECO:0000313" key="2">
    <source>
        <dbReference type="EMBL" id="MER2253046.1"/>
    </source>
</evidence>
<keyword evidence="3" id="KW-1185">Reference proteome</keyword>
<reference evidence="2 3" key="1">
    <citation type="submission" date="2024-06" db="EMBL/GenBank/DDBJ databases">
        <authorList>
            <person name="Campbell A.G."/>
        </authorList>
    </citation>
    <scope>NUCLEOTIDE SEQUENCE [LARGE SCALE GENOMIC DNA]</scope>
    <source>
        <strain evidence="2 3">EM12</strain>
    </source>
</reference>
<evidence type="ECO:0000256" key="1">
    <source>
        <dbReference type="SAM" id="SignalP"/>
    </source>
</evidence>
<dbReference type="RefSeq" id="WP_350397254.1">
    <property type="nucleotide sequence ID" value="NZ_JBELQE010000126.1"/>
</dbReference>
<dbReference type="EMBL" id="JBELQE010000126">
    <property type="protein sequence ID" value="MER2253046.1"/>
    <property type="molecule type" value="Genomic_DNA"/>
</dbReference>
<accession>A0ABV1QUM2</accession>
<dbReference type="Proteomes" id="UP001480955">
    <property type="component" value="Unassembled WGS sequence"/>
</dbReference>